<proteinExistence type="predicted"/>
<organism evidence="1 2">
    <name type="scientific">Teretinema zuelzerae</name>
    <dbReference type="NCBI Taxonomy" id="156"/>
    <lineage>
        <taxon>Bacteria</taxon>
        <taxon>Pseudomonadati</taxon>
        <taxon>Spirochaetota</taxon>
        <taxon>Spirochaetia</taxon>
        <taxon>Spirochaetales</taxon>
        <taxon>Treponemataceae</taxon>
        <taxon>Teretinema</taxon>
    </lineage>
</organism>
<dbReference type="EMBL" id="JAINWA010000001">
    <property type="protein sequence ID" value="MCD1654274.1"/>
    <property type="molecule type" value="Genomic_DNA"/>
</dbReference>
<gene>
    <name evidence="1" type="ORF">K7J14_06100</name>
</gene>
<evidence type="ECO:0000313" key="2">
    <source>
        <dbReference type="Proteomes" id="UP001198163"/>
    </source>
</evidence>
<comment type="caution">
    <text evidence="1">The sequence shown here is derived from an EMBL/GenBank/DDBJ whole genome shotgun (WGS) entry which is preliminary data.</text>
</comment>
<dbReference type="Pfam" id="PF13596">
    <property type="entry name" value="PAS_10"/>
    <property type="match status" value="1"/>
</dbReference>
<dbReference type="InterPro" id="IPR035965">
    <property type="entry name" value="PAS-like_dom_sf"/>
</dbReference>
<evidence type="ECO:0000313" key="1">
    <source>
        <dbReference type="EMBL" id="MCD1654274.1"/>
    </source>
</evidence>
<keyword evidence="2" id="KW-1185">Reference proteome</keyword>
<sequence length="211" mass="23239">MWSIQDDVLELLKRLQSPGAADDGAAFLKDFGTFYLTAASLVWRERRVLYPAAFRAVPERIFLPKEGRAGPVSTAGGAEPCFISSTGSLTQVQLEAVFKVLPVDVSFIGADDRVKFYSDPPHRVFPRSPQIIGRLVQNCHPPKSVATVEKILASFKDGSEDSAEFWLSMKGRFIHIEYFALRDDSGAYLGTLEVSGDATAVRALEGEKRLL</sequence>
<name>A0AAE3EIS5_9SPIR</name>
<dbReference type="AlphaFoldDB" id="A0AAE3EIS5"/>
<accession>A0AAE3EIS5</accession>
<dbReference type="Gene3D" id="3.30.450.20">
    <property type="entry name" value="PAS domain"/>
    <property type="match status" value="1"/>
</dbReference>
<protein>
    <submittedName>
        <fullName evidence="1">PAS domain-containing protein</fullName>
    </submittedName>
</protein>
<dbReference type="SUPFAM" id="SSF55785">
    <property type="entry name" value="PYP-like sensor domain (PAS domain)"/>
    <property type="match status" value="1"/>
</dbReference>
<reference evidence="1" key="1">
    <citation type="submission" date="2021-08" db="EMBL/GenBank/DDBJ databases">
        <title>Comparative analyses of Brucepasteria parasyntrophica and Teretinema zuelzerae.</title>
        <authorList>
            <person name="Song Y."/>
            <person name="Brune A."/>
        </authorList>
    </citation>
    <scope>NUCLEOTIDE SEQUENCE</scope>
    <source>
        <strain evidence="1">DSM 1903</strain>
    </source>
</reference>
<dbReference type="Proteomes" id="UP001198163">
    <property type="component" value="Unassembled WGS sequence"/>
</dbReference>